<dbReference type="EMBL" id="BART01025233">
    <property type="protein sequence ID" value="GAG98373.1"/>
    <property type="molecule type" value="Genomic_DNA"/>
</dbReference>
<accession>X1CQH5</accession>
<dbReference type="SUPFAM" id="SSF48452">
    <property type="entry name" value="TPR-like"/>
    <property type="match status" value="1"/>
</dbReference>
<evidence type="ECO:0000313" key="1">
    <source>
        <dbReference type="EMBL" id="GAG98373.1"/>
    </source>
</evidence>
<dbReference type="AlphaFoldDB" id="X1CQH5"/>
<organism evidence="1">
    <name type="scientific">marine sediment metagenome</name>
    <dbReference type="NCBI Taxonomy" id="412755"/>
    <lineage>
        <taxon>unclassified sequences</taxon>
        <taxon>metagenomes</taxon>
        <taxon>ecological metagenomes</taxon>
    </lineage>
</organism>
<dbReference type="InterPro" id="IPR011990">
    <property type="entry name" value="TPR-like_helical_dom_sf"/>
</dbReference>
<evidence type="ECO:0008006" key="2">
    <source>
        <dbReference type="Google" id="ProtNLM"/>
    </source>
</evidence>
<protein>
    <recommendedName>
        <fullName evidence="2">Tetratricopeptide repeat protein</fullName>
    </recommendedName>
</protein>
<name>X1CQH5_9ZZZZ</name>
<proteinExistence type="predicted"/>
<sequence length="153" mass="18083">MMKPWNTCIAESLRYRVSSGEISERAGSFFEKVKKRGESERDNTLLACYYFLFDSEKFEEYLNLLAITDQNIELFCESCMHYRKAVEHLLAGERSGNLKAAGKDYRKAQKYKDALRCYREIGDRANMARIYEKMKDFQKAIDVWEELGRNRRS</sequence>
<dbReference type="Gene3D" id="1.25.40.10">
    <property type="entry name" value="Tetratricopeptide repeat domain"/>
    <property type="match status" value="1"/>
</dbReference>
<reference evidence="1" key="1">
    <citation type="journal article" date="2014" name="Front. Microbiol.">
        <title>High frequency of phylogenetically diverse reductive dehalogenase-homologous genes in deep subseafloor sedimentary metagenomes.</title>
        <authorList>
            <person name="Kawai M."/>
            <person name="Futagami T."/>
            <person name="Toyoda A."/>
            <person name="Takaki Y."/>
            <person name="Nishi S."/>
            <person name="Hori S."/>
            <person name="Arai W."/>
            <person name="Tsubouchi T."/>
            <person name="Morono Y."/>
            <person name="Uchiyama I."/>
            <person name="Ito T."/>
            <person name="Fujiyama A."/>
            <person name="Inagaki F."/>
            <person name="Takami H."/>
        </authorList>
    </citation>
    <scope>NUCLEOTIDE SEQUENCE</scope>
    <source>
        <strain evidence="1">Expedition CK06-06</strain>
    </source>
</reference>
<comment type="caution">
    <text evidence="1">The sequence shown here is derived from an EMBL/GenBank/DDBJ whole genome shotgun (WGS) entry which is preliminary data.</text>
</comment>
<feature type="non-terminal residue" evidence="1">
    <location>
        <position position="153"/>
    </location>
</feature>
<gene>
    <name evidence="1" type="ORF">S01H4_45340</name>
</gene>